<protein>
    <recommendedName>
        <fullName evidence="4">FMN-binding domain-containing protein</fullName>
    </recommendedName>
</protein>
<evidence type="ECO:0000313" key="2">
    <source>
        <dbReference type="EMBL" id="SJZ89444.1"/>
    </source>
</evidence>
<dbReference type="OrthoDB" id="89669at2"/>
<evidence type="ECO:0000256" key="1">
    <source>
        <dbReference type="SAM" id="SignalP"/>
    </source>
</evidence>
<dbReference type="Proteomes" id="UP000191153">
    <property type="component" value="Unassembled WGS sequence"/>
</dbReference>
<dbReference type="AlphaFoldDB" id="A0A1T4PD31"/>
<organism evidence="2 3">
    <name type="scientific">Cetobacterium ceti</name>
    <dbReference type="NCBI Taxonomy" id="180163"/>
    <lineage>
        <taxon>Bacteria</taxon>
        <taxon>Fusobacteriati</taxon>
        <taxon>Fusobacteriota</taxon>
        <taxon>Fusobacteriia</taxon>
        <taxon>Fusobacteriales</taxon>
        <taxon>Fusobacteriaceae</taxon>
        <taxon>Cetobacterium</taxon>
    </lineage>
</organism>
<dbReference type="EMBL" id="FUWX01000014">
    <property type="protein sequence ID" value="SJZ89444.1"/>
    <property type="molecule type" value="Genomic_DNA"/>
</dbReference>
<feature type="chain" id="PRO_5012504521" description="FMN-binding domain-containing protein" evidence="1">
    <location>
        <begin position="19"/>
        <end position="132"/>
    </location>
</feature>
<gene>
    <name evidence="2" type="ORF">SAMN02745174_01861</name>
</gene>
<dbReference type="STRING" id="180163.SAMN02745174_01861"/>
<keyword evidence="3" id="KW-1185">Reference proteome</keyword>
<evidence type="ECO:0000313" key="3">
    <source>
        <dbReference type="Proteomes" id="UP000191153"/>
    </source>
</evidence>
<dbReference type="RefSeq" id="WP_078694324.1">
    <property type="nucleotide sequence ID" value="NZ_FUWX01000014.1"/>
</dbReference>
<sequence length="132" mass="14747">MKKILIVVGILSGISAFAADHRDGTYRGVFVSGQETQTEVQFKLKNDIVSNTRFRTLQYKGKNYLKDKNLENIKNEYLAALKATEGKNINDAKEMLYSPEKIEMAGATVRASKIRAAMQNALNSGVYKPDNK</sequence>
<proteinExistence type="predicted"/>
<keyword evidence="1" id="KW-0732">Signal</keyword>
<feature type="signal peptide" evidence="1">
    <location>
        <begin position="1"/>
        <end position="18"/>
    </location>
</feature>
<name>A0A1T4PD31_9FUSO</name>
<reference evidence="2 3" key="1">
    <citation type="submission" date="2017-02" db="EMBL/GenBank/DDBJ databases">
        <authorList>
            <person name="Peterson S.W."/>
        </authorList>
    </citation>
    <scope>NUCLEOTIDE SEQUENCE [LARGE SCALE GENOMIC DNA]</scope>
    <source>
        <strain evidence="2 3">ATCC 700028</strain>
    </source>
</reference>
<accession>A0A1T4PD31</accession>
<evidence type="ECO:0008006" key="4">
    <source>
        <dbReference type="Google" id="ProtNLM"/>
    </source>
</evidence>